<feature type="domain" description="PA" evidence="13">
    <location>
        <begin position="453"/>
        <end position="544"/>
    </location>
</feature>
<dbReference type="OrthoDB" id="5377264at2"/>
<dbReference type="EMBL" id="FPKV01000004">
    <property type="protein sequence ID" value="SFZ94337.1"/>
    <property type="molecule type" value="Genomic_DNA"/>
</dbReference>
<dbReference type="CDD" id="cd09596">
    <property type="entry name" value="M36"/>
    <property type="match status" value="1"/>
</dbReference>
<feature type="signal peptide" evidence="12">
    <location>
        <begin position="1"/>
        <end position="21"/>
    </location>
</feature>
<comment type="similarity">
    <text evidence="3">Belongs to the peptidase M36 family.</text>
</comment>
<dbReference type="RefSeq" id="WP_072403280.1">
    <property type="nucleotide sequence ID" value="NZ_FPKV01000004.1"/>
</dbReference>
<keyword evidence="9" id="KW-0862">Zinc</keyword>
<dbReference type="PANTHER" id="PTHR33478:SF1">
    <property type="entry name" value="EXTRACELLULAR METALLOPROTEINASE MEP"/>
    <property type="match status" value="1"/>
</dbReference>
<comment type="cofactor">
    <cofactor evidence="1">
        <name>Zn(2+)</name>
        <dbReference type="ChEBI" id="CHEBI:29105"/>
    </cofactor>
</comment>
<dbReference type="STRING" id="369401.SAMN05428642_10493"/>
<dbReference type="PANTHER" id="PTHR33478">
    <property type="entry name" value="EXTRACELLULAR METALLOPROTEINASE MEP"/>
    <property type="match status" value="1"/>
</dbReference>
<evidence type="ECO:0000256" key="1">
    <source>
        <dbReference type="ARBA" id="ARBA00001947"/>
    </source>
</evidence>
<keyword evidence="6" id="KW-0479">Metal-binding</keyword>
<name>A0A1K2IPH5_9FLAO</name>
<dbReference type="GO" id="GO:0005615">
    <property type="term" value="C:extracellular space"/>
    <property type="evidence" value="ECO:0007669"/>
    <property type="project" value="InterPro"/>
</dbReference>
<dbReference type="InterPro" id="IPR027268">
    <property type="entry name" value="Peptidase_M4/M1_CTD_sf"/>
</dbReference>
<feature type="chain" id="PRO_5012905182" evidence="12">
    <location>
        <begin position="22"/>
        <end position="887"/>
    </location>
</feature>
<keyword evidence="4" id="KW-0964">Secreted</keyword>
<dbReference type="Proteomes" id="UP000182544">
    <property type="component" value="Unassembled WGS sequence"/>
</dbReference>
<dbReference type="SUPFAM" id="SSF52025">
    <property type="entry name" value="PA domain"/>
    <property type="match status" value="1"/>
</dbReference>
<evidence type="ECO:0000313" key="17">
    <source>
        <dbReference type="Proteomes" id="UP000182544"/>
    </source>
</evidence>
<dbReference type="InterPro" id="IPR046450">
    <property type="entry name" value="PA_dom_sf"/>
</dbReference>
<keyword evidence="8" id="KW-0378">Hydrolase</keyword>
<dbReference type="Gene3D" id="3.10.170.10">
    <property type="match status" value="1"/>
</dbReference>
<dbReference type="Pfam" id="PF18962">
    <property type="entry name" value="Por_Secre_tail"/>
    <property type="match status" value="1"/>
</dbReference>
<keyword evidence="5" id="KW-0645">Protease</keyword>
<dbReference type="GO" id="GO:0008270">
    <property type="term" value="F:zinc ion binding"/>
    <property type="evidence" value="ECO:0007669"/>
    <property type="project" value="InterPro"/>
</dbReference>
<evidence type="ECO:0000256" key="3">
    <source>
        <dbReference type="ARBA" id="ARBA00006006"/>
    </source>
</evidence>
<dbReference type="NCBIfam" id="NF038113">
    <property type="entry name" value="T9SSA_dep_M36"/>
    <property type="match status" value="1"/>
</dbReference>
<evidence type="ECO:0000256" key="11">
    <source>
        <dbReference type="ARBA" id="ARBA00023145"/>
    </source>
</evidence>
<evidence type="ECO:0000256" key="5">
    <source>
        <dbReference type="ARBA" id="ARBA00022670"/>
    </source>
</evidence>
<dbReference type="SUPFAM" id="SSF55486">
    <property type="entry name" value="Metalloproteases ('zincins'), catalytic domain"/>
    <property type="match status" value="1"/>
</dbReference>
<dbReference type="InterPro" id="IPR011096">
    <property type="entry name" value="FTP_domain"/>
</dbReference>
<feature type="domain" description="Secretion system C-terminal sorting" evidence="15">
    <location>
        <begin position="813"/>
        <end position="885"/>
    </location>
</feature>
<keyword evidence="11" id="KW-0865">Zymogen</keyword>
<evidence type="ECO:0000256" key="12">
    <source>
        <dbReference type="SAM" id="SignalP"/>
    </source>
</evidence>
<dbReference type="InterPro" id="IPR026444">
    <property type="entry name" value="Secre_tail"/>
</dbReference>
<dbReference type="InterPro" id="IPR050371">
    <property type="entry name" value="Fungal_virulence_M36"/>
</dbReference>
<dbReference type="GO" id="GO:0006508">
    <property type="term" value="P:proteolysis"/>
    <property type="evidence" value="ECO:0007669"/>
    <property type="project" value="UniProtKB-KW"/>
</dbReference>
<evidence type="ECO:0000256" key="10">
    <source>
        <dbReference type="ARBA" id="ARBA00023049"/>
    </source>
</evidence>
<dbReference type="Pfam" id="PF02225">
    <property type="entry name" value="PA"/>
    <property type="match status" value="1"/>
</dbReference>
<evidence type="ECO:0000313" key="16">
    <source>
        <dbReference type="EMBL" id="SFZ94337.1"/>
    </source>
</evidence>
<evidence type="ECO:0000259" key="14">
    <source>
        <dbReference type="Pfam" id="PF07504"/>
    </source>
</evidence>
<dbReference type="AlphaFoldDB" id="A0A1K2IPH5"/>
<keyword evidence="10" id="KW-0482">Metalloprotease</keyword>
<organism evidence="16 17">
    <name type="scientific">Flaviramulus basaltis</name>
    <dbReference type="NCBI Taxonomy" id="369401"/>
    <lineage>
        <taxon>Bacteria</taxon>
        <taxon>Pseudomonadati</taxon>
        <taxon>Bacteroidota</taxon>
        <taxon>Flavobacteriia</taxon>
        <taxon>Flavobacteriales</taxon>
        <taxon>Flavobacteriaceae</taxon>
        <taxon>Flaviramulus</taxon>
    </lineage>
</organism>
<dbReference type="Pfam" id="PF02128">
    <property type="entry name" value="Peptidase_M36"/>
    <property type="match status" value="1"/>
</dbReference>
<protein>
    <submittedName>
        <fullName evidence="16">Por secretion system C-terminal sorting domain-containing protein</fullName>
    </submittedName>
</protein>
<dbReference type="Gene3D" id="1.10.390.10">
    <property type="entry name" value="Neutral Protease Domain 2"/>
    <property type="match status" value="1"/>
</dbReference>
<sequence>MKKHYVLLFLFSLSIYQLVNAQEKLTEHRYYNVVKNYVDSNKKSSNKTSYNYQDLLVKREVYSKRSKVTHLYLAQTYQGVEIHNAISSVSIKNDKVFFFGERSINNINSKVNTTTPQLNAKQAIIAAAEKLNLGSVGVLEEISSKNNSYKFSKGNISESEIPVKLVYQPVNNGKGLKLAWDIFIQTTDGKNWWSVRIDATTGEILDKQDMVVSCKFHTPETNIKSGTLKNTIPTIQNAYRQSQMTDDSAQYYVLPLPVESPNHGSFQLVTNPADAIASPFGWHDTDGVDGSEYTITRGNNVYAREDRDFNNSGGYSPDGTSTLDFNFPFDINNQPIEYEDVAITNLFYVNNMMHDISYAYGFDEAAGNFQELNYTGEGLGGDYVIADAQDYGALNNAVFSTYVEGVSPRMQMFLWSRSGEIGQPLTINNGSLAGSYYGLEALFGESLVAEPITTDLVVVEGTTTGDYEACGGISNSSEISGKIAVIRRGNCQFGFKVLQAQNFGAIAAIIVNSDDTFYNMTEGTFGGNVNIPSILINQTDGEAIISALLNSETINASLVSAPPYYKDGDFDNLIIAHEYTHGITKRLTGGADNASCLTNPEHMGEGWSDWYALMITIQDPNNVDRSAGTYTLGQDTDGGGFRAAKYSPNFTVNNYTYGATNDETLLADGSTKWNASVHNIGFVWGTILWDLSLKYIDKYGYDPDVINGTGGNNKILQVVTDALKIQVCSPGFVDGRDAILAADMALTGGEDQCMIWEAFANRGVGYNASQGESDSMIDQIEDFTLPPDTDASLANCTTLSTEDFELNKYGLKIYPNPVNNTIYFAANESYNNVNIQLADVTGRMVLKGKMETLNNQTKLNVSALPTGIYFLNITGNNIKYVKKIIKK</sequence>
<evidence type="ECO:0000259" key="15">
    <source>
        <dbReference type="Pfam" id="PF18962"/>
    </source>
</evidence>
<comment type="subcellular location">
    <subcellularLocation>
        <location evidence="2">Secreted</location>
    </subcellularLocation>
</comment>
<gene>
    <name evidence="16" type="ORF">SAMN05428642_10493</name>
</gene>
<evidence type="ECO:0000256" key="9">
    <source>
        <dbReference type="ARBA" id="ARBA00022833"/>
    </source>
</evidence>
<dbReference type="NCBIfam" id="TIGR04183">
    <property type="entry name" value="Por_Secre_tail"/>
    <property type="match status" value="1"/>
</dbReference>
<evidence type="ECO:0000256" key="2">
    <source>
        <dbReference type="ARBA" id="ARBA00004613"/>
    </source>
</evidence>
<proteinExistence type="inferred from homology"/>
<accession>A0A1K2IPH5</accession>
<reference evidence="16 17" key="1">
    <citation type="submission" date="2016-10" db="EMBL/GenBank/DDBJ databases">
        <authorList>
            <person name="de Groot N.N."/>
        </authorList>
    </citation>
    <scope>NUCLEOTIDE SEQUENCE [LARGE SCALE GENOMIC DNA]</scope>
    <source>
        <strain evidence="16 17">DSM 18180</strain>
    </source>
</reference>
<feature type="domain" description="FTP" evidence="14">
    <location>
        <begin position="54"/>
        <end position="100"/>
    </location>
</feature>
<keyword evidence="17" id="KW-1185">Reference proteome</keyword>
<evidence type="ECO:0000256" key="6">
    <source>
        <dbReference type="ARBA" id="ARBA00022723"/>
    </source>
</evidence>
<dbReference type="InterPro" id="IPR001842">
    <property type="entry name" value="Peptidase_M36"/>
</dbReference>
<evidence type="ECO:0000256" key="7">
    <source>
        <dbReference type="ARBA" id="ARBA00022729"/>
    </source>
</evidence>
<keyword evidence="7 12" id="KW-0732">Signal</keyword>
<dbReference type="CDD" id="cd04818">
    <property type="entry name" value="PA_subtilisin_1"/>
    <property type="match status" value="1"/>
</dbReference>
<evidence type="ECO:0000256" key="8">
    <source>
        <dbReference type="ARBA" id="ARBA00022801"/>
    </source>
</evidence>
<evidence type="ECO:0000256" key="4">
    <source>
        <dbReference type="ARBA" id="ARBA00022525"/>
    </source>
</evidence>
<dbReference type="InterPro" id="IPR003137">
    <property type="entry name" value="PA_domain"/>
</dbReference>
<evidence type="ECO:0000259" key="13">
    <source>
        <dbReference type="Pfam" id="PF02225"/>
    </source>
</evidence>
<dbReference type="Gene3D" id="3.50.30.30">
    <property type="match status" value="1"/>
</dbReference>
<dbReference type="GO" id="GO:0004222">
    <property type="term" value="F:metalloendopeptidase activity"/>
    <property type="evidence" value="ECO:0007669"/>
    <property type="project" value="InterPro"/>
</dbReference>
<dbReference type="Pfam" id="PF07504">
    <property type="entry name" value="FTP"/>
    <property type="match status" value="1"/>
</dbReference>